<protein>
    <submittedName>
        <fullName evidence="1">Uncharacterized protein</fullName>
    </submittedName>
</protein>
<evidence type="ECO:0000313" key="2">
    <source>
        <dbReference type="Proteomes" id="UP001148018"/>
    </source>
</evidence>
<proteinExistence type="predicted"/>
<evidence type="ECO:0000313" key="1">
    <source>
        <dbReference type="EMBL" id="KAJ3602405.1"/>
    </source>
</evidence>
<keyword evidence="2" id="KW-1185">Reference proteome</keyword>
<reference evidence="1" key="1">
    <citation type="submission" date="2022-07" db="EMBL/GenBank/DDBJ databases">
        <title>Chromosome-level genome of Muraenolepis orangiensis.</title>
        <authorList>
            <person name="Kim J."/>
        </authorList>
    </citation>
    <scope>NUCLEOTIDE SEQUENCE</scope>
    <source>
        <strain evidence="1">KU_S4_2022</strain>
        <tissue evidence="1">Muscle</tissue>
    </source>
</reference>
<dbReference type="Proteomes" id="UP001148018">
    <property type="component" value="Unassembled WGS sequence"/>
</dbReference>
<accession>A0A9Q0EBJ2</accession>
<organism evidence="1 2">
    <name type="scientific">Muraenolepis orangiensis</name>
    <name type="common">Patagonian moray cod</name>
    <dbReference type="NCBI Taxonomy" id="630683"/>
    <lineage>
        <taxon>Eukaryota</taxon>
        <taxon>Metazoa</taxon>
        <taxon>Chordata</taxon>
        <taxon>Craniata</taxon>
        <taxon>Vertebrata</taxon>
        <taxon>Euteleostomi</taxon>
        <taxon>Actinopterygii</taxon>
        <taxon>Neopterygii</taxon>
        <taxon>Teleostei</taxon>
        <taxon>Neoteleostei</taxon>
        <taxon>Acanthomorphata</taxon>
        <taxon>Zeiogadaria</taxon>
        <taxon>Gadariae</taxon>
        <taxon>Gadiformes</taxon>
        <taxon>Muraenolepidoidei</taxon>
        <taxon>Muraenolepididae</taxon>
        <taxon>Muraenolepis</taxon>
    </lineage>
</organism>
<dbReference type="EMBL" id="JANIIK010000046">
    <property type="protein sequence ID" value="KAJ3602405.1"/>
    <property type="molecule type" value="Genomic_DNA"/>
</dbReference>
<comment type="caution">
    <text evidence="1">The sequence shown here is derived from an EMBL/GenBank/DDBJ whole genome shotgun (WGS) entry which is preliminary data.</text>
</comment>
<sequence length="67" mass="7887">MVATHIFKTSITVPQDLAFLDDNDTKGLSIRDDNSRGGEDGEREMMSLPRRRWPWNQMFRDVLPEHR</sequence>
<dbReference type="AlphaFoldDB" id="A0A9Q0EBJ2"/>
<name>A0A9Q0EBJ2_9TELE</name>
<gene>
    <name evidence="1" type="ORF">NHX12_030160</name>
</gene>